<dbReference type="InterPro" id="IPR011990">
    <property type="entry name" value="TPR-like_helical_dom_sf"/>
</dbReference>
<dbReference type="Proteomes" id="UP001085076">
    <property type="component" value="Miscellaneous, Linkage group lg05"/>
</dbReference>
<feature type="domain" description="DYW" evidence="3">
    <location>
        <begin position="522"/>
        <end position="614"/>
    </location>
</feature>
<comment type="caution">
    <text evidence="4">The sequence shown here is derived from an EMBL/GenBank/DDBJ whole genome shotgun (WGS) entry which is preliminary data.</text>
</comment>
<dbReference type="FunFam" id="1.25.40.10:FF:000348">
    <property type="entry name" value="Pentatricopeptide repeat-containing protein chloroplastic"/>
    <property type="match status" value="1"/>
</dbReference>
<evidence type="ECO:0000313" key="4">
    <source>
        <dbReference type="EMBL" id="KAJ0971299.1"/>
    </source>
</evidence>
<feature type="repeat" description="PPR" evidence="2">
    <location>
        <begin position="174"/>
        <end position="204"/>
    </location>
</feature>
<keyword evidence="5" id="KW-1185">Reference proteome</keyword>
<dbReference type="GO" id="GO:0003723">
    <property type="term" value="F:RNA binding"/>
    <property type="evidence" value="ECO:0007669"/>
    <property type="project" value="InterPro"/>
</dbReference>
<reference evidence="4" key="2">
    <citation type="journal article" date="2022" name="Hortic Res">
        <title>The genome of Dioscorea zingiberensis sheds light on the biosynthesis, origin and evolution of the medicinally important diosgenin saponins.</title>
        <authorList>
            <person name="Li Y."/>
            <person name="Tan C."/>
            <person name="Li Z."/>
            <person name="Guo J."/>
            <person name="Li S."/>
            <person name="Chen X."/>
            <person name="Wang C."/>
            <person name="Dai X."/>
            <person name="Yang H."/>
            <person name="Song W."/>
            <person name="Hou L."/>
            <person name="Xu J."/>
            <person name="Tong Z."/>
            <person name="Xu A."/>
            <person name="Yuan X."/>
            <person name="Wang W."/>
            <person name="Yang Q."/>
            <person name="Chen L."/>
            <person name="Sun Z."/>
            <person name="Wang K."/>
            <person name="Pan B."/>
            <person name="Chen J."/>
            <person name="Bao Y."/>
            <person name="Liu F."/>
            <person name="Qi X."/>
            <person name="Gang D.R."/>
            <person name="Wen J."/>
            <person name="Li J."/>
        </authorList>
    </citation>
    <scope>NUCLEOTIDE SEQUENCE</scope>
    <source>
        <strain evidence="4">Dzin_1.0</strain>
    </source>
</reference>
<dbReference type="Pfam" id="PF20431">
    <property type="entry name" value="E_motif"/>
    <property type="match status" value="1"/>
</dbReference>
<dbReference type="PANTHER" id="PTHR47926:SF379">
    <property type="entry name" value="TETRATRICOPEPTIDE-LIKE HELICAL DOMAIN SUPERFAMILY"/>
    <property type="match status" value="1"/>
</dbReference>
<organism evidence="4 5">
    <name type="scientific">Dioscorea zingiberensis</name>
    <dbReference type="NCBI Taxonomy" id="325984"/>
    <lineage>
        <taxon>Eukaryota</taxon>
        <taxon>Viridiplantae</taxon>
        <taxon>Streptophyta</taxon>
        <taxon>Embryophyta</taxon>
        <taxon>Tracheophyta</taxon>
        <taxon>Spermatophyta</taxon>
        <taxon>Magnoliopsida</taxon>
        <taxon>Liliopsida</taxon>
        <taxon>Dioscoreales</taxon>
        <taxon>Dioscoreaceae</taxon>
        <taxon>Dioscorea</taxon>
    </lineage>
</organism>
<proteinExistence type="predicted"/>
<protein>
    <recommendedName>
        <fullName evidence="3">DYW domain-containing protein</fullName>
    </recommendedName>
</protein>
<dbReference type="EMBL" id="JAGGNH010000005">
    <property type="protein sequence ID" value="KAJ0971299.1"/>
    <property type="molecule type" value="Genomic_DNA"/>
</dbReference>
<dbReference type="PANTHER" id="PTHR47926">
    <property type="entry name" value="PENTATRICOPEPTIDE REPEAT-CONTAINING PROTEIN"/>
    <property type="match status" value="1"/>
</dbReference>
<dbReference type="NCBIfam" id="TIGR00756">
    <property type="entry name" value="PPR"/>
    <property type="match status" value="4"/>
</dbReference>
<dbReference type="AlphaFoldDB" id="A0A9D5HCB3"/>
<feature type="repeat" description="PPR" evidence="2">
    <location>
        <begin position="205"/>
        <end position="239"/>
    </location>
</feature>
<reference evidence="4" key="1">
    <citation type="submission" date="2021-03" db="EMBL/GenBank/DDBJ databases">
        <authorList>
            <person name="Li Z."/>
            <person name="Yang C."/>
        </authorList>
    </citation>
    <scope>NUCLEOTIDE SEQUENCE</scope>
    <source>
        <strain evidence="4">Dzin_1.0</strain>
        <tissue evidence="4">Leaf</tissue>
    </source>
</reference>
<evidence type="ECO:0000313" key="5">
    <source>
        <dbReference type="Proteomes" id="UP001085076"/>
    </source>
</evidence>
<dbReference type="InterPro" id="IPR046960">
    <property type="entry name" value="PPR_At4g14850-like_plant"/>
</dbReference>
<dbReference type="FunFam" id="1.25.40.10:FF:000329">
    <property type="entry name" value="Pentatricopeptide repeat-containing protein"/>
    <property type="match status" value="1"/>
</dbReference>
<evidence type="ECO:0000259" key="3">
    <source>
        <dbReference type="Pfam" id="PF14432"/>
    </source>
</evidence>
<sequence length="614" mass="68978">MPISTHNAISIVELCSTLRQLQQLHGHVLAAGVLHDPSLFAKFVATLALCPKTPHHLNYSYELLAHSPHLPSLFALNSMIRAHSKSPMPLQSFLFYRQILFADALSPDNYTFTFLIRACTQASAMGAGRAAHAAALRRGFRSDAHVQCGLIHMYAEFGSRDAFRGVYAELQSPDLVTQTAMVSACAESGEVHLARELFDKMPHRDVVAWNAMIAGYSHMGRSREALDLFGLMQAEGVRIGEATMVSVLTACAHLGALDQGKWVHVYVEKNKLRITVTLGTALVDMYFKCGCVARAMDVFWRMKERNVYAWSSAISGLAMNGAGEKCIELFKRMEEEDGVLPNEVTFVALLHGCGVAGLVEEGRELFKSMKIRYGIEPRLEHYGCMVDMYGRAGRLEDAVSFINVMPVEPHAGAWGALLNACRIHKNIELGEFAMEKMMQLESRNHGAYVSLSNIYAESRNWGGVSDVRESMKAKGVRKEPGCSVIEVDGQLHEFFVGDKSHAKYPEIEVMVKEMLRRLRLAGYVSRTNQVLFDIQEEEKEDALCWHSEKLAIAFGLMSLRDSVAIRIVKNLRVCWDCHETSKFVSKVFDREIVMRDRNRFHHFKDGFCSCMDYW</sequence>
<dbReference type="Pfam" id="PF13041">
    <property type="entry name" value="PPR_2"/>
    <property type="match status" value="2"/>
</dbReference>
<dbReference type="Gene3D" id="1.25.40.10">
    <property type="entry name" value="Tetratricopeptide repeat domain"/>
    <property type="match status" value="3"/>
</dbReference>
<accession>A0A9D5HCB3</accession>
<dbReference type="PROSITE" id="PS51375">
    <property type="entry name" value="PPR"/>
    <property type="match status" value="4"/>
</dbReference>
<keyword evidence="1" id="KW-0677">Repeat</keyword>
<dbReference type="OrthoDB" id="411581at2759"/>
<dbReference type="GO" id="GO:0008270">
    <property type="term" value="F:zinc ion binding"/>
    <property type="evidence" value="ECO:0007669"/>
    <property type="project" value="InterPro"/>
</dbReference>
<evidence type="ECO:0000256" key="1">
    <source>
        <dbReference type="ARBA" id="ARBA00022737"/>
    </source>
</evidence>
<evidence type="ECO:0000256" key="2">
    <source>
        <dbReference type="PROSITE-ProRule" id="PRU00708"/>
    </source>
</evidence>
<dbReference type="InterPro" id="IPR046848">
    <property type="entry name" value="E_motif"/>
</dbReference>
<dbReference type="InterPro" id="IPR032867">
    <property type="entry name" value="DYW_dom"/>
</dbReference>
<name>A0A9D5HCB3_9LILI</name>
<gene>
    <name evidence="4" type="ORF">J5N97_019258</name>
</gene>
<dbReference type="GO" id="GO:0009451">
    <property type="term" value="P:RNA modification"/>
    <property type="evidence" value="ECO:0007669"/>
    <property type="project" value="InterPro"/>
</dbReference>
<feature type="repeat" description="PPR" evidence="2">
    <location>
        <begin position="306"/>
        <end position="340"/>
    </location>
</feature>
<dbReference type="Pfam" id="PF14432">
    <property type="entry name" value="DYW_deaminase"/>
    <property type="match status" value="1"/>
</dbReference>
<dbReference type="InterPro" id="IPR002885">
    <property type="entry name" value="PPR_rpt"/>
</dbReference>
<feature type="repeat" description="PPR" evidence="2">
    <location>
        <begin position="342"/>
        <end position="377"/>
    </location>
</feature>
<dbReference type="Pfam" id="PF01535">
    <property type="entry name" value="PPR"/>
    <property type="match status" value="1"/>
</dbReference>